<evidence type="ECO:0000313" key="3">
    <source>
        <dbReference type="Proteomes" id="UP000182060"/>
    </source>
</evidence>
<dbReference type="Gene3D" id="3.40.50.1820">
    <property type="entry name" value="alpha/beta hydrolase"/>
    <property type="match status" value="1"/>
</dbReference>
<accession>A0AAC9IW11</accession>
<gene>
    <name evidence="2" type="ORF">AOC25_10315</name>
</gene>
<dbReference type="GO" id="GO:0004806">
    <property type="term" value="F:triacylglycerol lipase activity"/>
    <property type="evidence" value="ECO:0007669"/>
    <property type="project" value="TreeGrafter"/>
</dbReference>
<dbReference type="RefSeq" id="WP_071539743.1">
    <property type="nucleotide sequence ID" value="NZ_CP015016.1"/>
</dbReference>
<dbReference type="GO" id="GO:0047570">
    <property type="term" value="F:3-oxoadipate enol-lactonase activity"/>
    <property type="evidence" value="ECO:0007669"/>
    <property type="project" value="InterPro"/>
</dbReference>
<sequence>MSIAHINGIDIFYLTDGDPHNPAIIFSNSLGTDHSMWDGQLEVLRRDFYLIRYDTRGHGLTHSPKGPYTIAQLANDVLGLLDYLSIDKAFFCGISMGGLIGQWLAVNAPERIEALVIANTAPKIGNEQAWNERAALARKEGLNTIAESAPSRWFTPEFYGSSPKAVNELLVNLKNTNAEGYASCCEALAIEDLREDIAKIGIPTLIIGGEKDPVTTIADAQYMQAQIKSSQMIAIPASHISNIEAEVEFNQAIKQFFGNQIKQELET</sequence>
<dbReference type="SUPFAM" id="SSF53474">
    <property type="entry name" value="alpha/beta-Hydrolases"/>
    <property type="match status" value="1"/>
</dbReference>
<reference evidence="2" key="1">
    <citation type="journal article" date="2017" name="Appl. Environ. Microbiol.">
        <title>Microdiversification of a pelagic Polynucleobacter species is mainly driven by acquisition of genomic islands from a partially interspecific gene pool.</title>
        <authorList>
            <person name="Hoetzinger M."/>
            <person name="Hahn M.W."/>
            <person name="Jezberova J."/>
            <person name="Schmidt J."/>
            <person name="Koll U."/>
        </authorList>
    </citation>
    <scope>NUCLEOTIDE SEQUENCE</scope>
    <source>
        <strain evidence="2">MWH-RechtKol4</strain>
    </source>
</reference>
<dbReference type="Proteomes" id="UP000182060">
    <property type="component" value="Chromosome"/>
</dbReference>
<dbReference type="NCBIfam" id="TIGR02427">
    <property type="entry name" value="protocat_pcaD"/>
    <property type="match status" value="1"/>
</dbReference>
<evidence type="ECO:0000313" key="2">
    <source>
        <dbReference type="EMBL" id="APC01980.1"/>
    </source>
</evidence>
<name>A0AAC9IW11_9BURK</name>
<dbReference type="AlphaFoldDB" id="A0AAC9IW11"/>
<dbReference type="PRINTS" id="PR00111">
    <property type="entry name" value="ABHYDROLASE"/>
</dbReference>
<dbReference type="PANTHER" id="PTHR43433">
    <property type="entry name" value="HYDROLASE, ALPHA/BETA FOLD FAMILY PROTEIN"/>
    <property type="match status" value="1"/>
</dbReference>
<proteinExistence type="predicted"/>
<protein>
    <submittedName>
        <fullName evidence="2">3-oxoadipate enol-lactonase</fullName>
    </submittedName>
</protein>
<dbReference type="GO" id="GO:0042952">
    <property type="term" value="P:beta-ketoadipate pathway"/>
    <property type="evidence" value="ECO:0007669"/>
    <property type="project" value="InterPro"/>
</dbReference>
<organism evidence="2 3">
    <name type="scientific">Polynucleobacter asymbioticus</name>
    <dbReference type="NCBI Taxonomy" id="576611"/>
    <lineage>
        <taxon>Bacteria</taxon>
        <taxon>Pseudomonadati</taxon>
        <taxon>Pseudomonadota</taxon>
        <taxon>Betaproteobacteria</taxon>
        <taxon>Burkholderiales</taxon>
        <taxon>Burkholderiaceae</taxon>
        <taxon>Polynucleobacter</taxon>
    </lineage>
</organism>
<dbReference type="InterPro" id="IPR026968">
    <property type="entry name" value="PcaD/CatD"/>
</dbReference>
<dbReference type="InterPro" id="IPR000073">
    <property type="entry name" value="AB_hydrolase_1"/>
</dbReference>
<feature type="domain" description="AB hydrolase-1" evidence="1">
    <location>
        <begin position="22"/>
        <end position="244"/>
    </location>
</feature>
<evidence type="ECO:0000259" key="1">
    <source>
        <dbReference type="Pfam" id="PF00561"/>
    </source>
</evidence>
<dbReference type="GO" id="GO:0046503">
    <property type="term" value="P:glycerolipid catabolic process"/>
    <property type="evidence" value="ECO:0007669"/>
    <property type="project" value="TreeGrafter"/>
</dbReference>
<dbReference type="EMBL" id="CP015017">
    <property type="protein sequence ID" value="APC01980.1"/>
    <property type="molecule type" value="Genomic_DNA"/>
</dbReference>
<dbReference type="Pfam" id="PF00561">
    <property type="entry name" value="Abhydrolase_1"/>
    <property type="match status" value="1"/>
</dbReference>
<dbReference type="InterPro" id="IPR029058">
    <property type="entry name" value="AB_hydrolase_fold"/>
</dbReference>
<dbReference type="PANTHER" id="PTHR43433:SF5">
    <property type="entry name" value="AB HYDROLASE-1 DOMAIN-CONTAINING PROTEIN"/>
    <property type="match status" value="1"/>
</dbReference>
<dbReference type="InterPro" id="IPR050471">
    <property type="entry name" value="AB_hydrolase"/>
</dbReference>